<dbReference type="Pfam" id="PF01272">
    <property type="entry name" value="GreA_GreB"/>
    <property type="match status" value="1"/>
</dbReference>
<accession>A0A432XA55</accession>
<dbReference type="PANTHER" id="PTHR30437">
    <property type="entry name" value="TRANSCRIPTION ELONGATION FACTOR GREA"/>
    <property type="match status" value="1"/>
</dbReference>
<keyword evidence="1" id="KW-0175">Coiled coil</keyword>
<dbReference type="GO" id="GO:0070063">
    <property type="term" value="F:RNA polymerase binding"/>
    <property type="evidence" value="ECO:0007669"/>
    <property type="project" value="InterPro"/>
</dbReference>
<evidence type="ECO:0000313" key="4">
    <source>
        <dbReference type="Proteomes" id="UP000286976"/>
    </source>
</evidence>
<feature type="coiled-coil region" evidence="1">
    <location>
        <begin position="17"/>
        <end position="44"/>
    </location>
</feature>
<protein>
    <submittedName>
        <fullName evidence="3">Transcription elongation factor GreAB</fullName>
    </submittedName>
</protein>
<dbReference type="EMBL" id="PIPQ01000001">
    <property type="protein sequence ID" value="RUO44267.1"/>
    <property type="molecule type" value="Genomic_DNA"/>
</dbReference>
<feature type="domain" description="Transcription elongation factor GreA/GreB C-terminal" evidence="2">
    <location>
        <begin position="50"/>
        <end position="125"/>
    </location>
</feature>
<dbReference type="GO" id="GO:0003677">
    <property type="term" value="F:DNA binding"/>
    <property type="evidence" value="ECO:0007669"/>
    <property type="project" value="InterPro"/>
</dbReference>
<dbReference type="GO" id="GO:0032784">
    <property type="term" value="P:regulation of DNA-templated transcription elongation"/>
    <property type="evidence" value="ECO:0007669"/>
    <property type="project" value="InterPro"/>
</dbReference>
<dbReference type="InterPro" id="IPR023459">
    <property type="entry name" value="Tscrpt_elong_fac_GreA/B_fam"/>
</dbReference>
<sequence>MNTQPDLILSAHHLNLIEEWIEKLDLDEQRVEELETELARAQIVKHFDLPKDRVGMGSRVTFQLGNKAETFTKTLCFPHELKDFEDGISIFAPIGSALLGLAIGQTIHWPGARGEQVVKIIDVEQELVESGAE</sequence>
<dbReference type="OrthoDB" id="192847at2"/>
<dbReference type="RefSeq" id="WP_126756670.1">
    <property type="nucleotide sequence ID" value="NZ_PIPQ01000001.1"/>
</dbReference>
<keyword evidence="4" id="KW-1185">Reference proteome</keyword>
<dbReference type="Gene3D" id="3.10.50.30">
    <property type="entry name" value="Transcription elongation factor, GreA/GreB, C-terminal domain"/>
    <property type="match status" value="1"/>
</dbReference>
<evidence type="ECO:0000313" key="3">
    <source>
        <dbReference type="EMBL" id="RUO44267.1"/>
    </source>
</evidence>
<keyword evidence="3" id="KW-0251">Elongation factor</keyword>
<keyword evidence="3" id="KW-0648">Protein biosynthesis</keyword>
<dbReference type="PANTHER" id="PTHR30437:SF5">
    <property type="entry name" value="REGULATOR OF NUCLEOSIDE DIPHOSPHATE KINASE"/>
    <property type="match status" value="1"/>
</dbReference>
<proteinExistence type="predicted"/>
<dbReference type="Gene3D" id="1.10.286.20">
    <property type="match status" value="1"/>
</dbReference>
<evidence type="ECO:0000259" key="2">
    <source>
        <dbReference type="Pfam" id="PF01272"/>
    </source>
</evidence>
<evidence type="ECO:0000256" key="1">
    <source>
        <dbReference type="SAM" id="Coils"/>
    </source>
</evidence>
<dbReference type="AlphaFoldDB" id="A0A432XA55"/>
<comment type="caution">
    <text evidence="3">The sequence shown here is derived from an EMBL/GenBank/DDBJ whole genome shotgun (WGS) entry which is preliminary data.</text>
</comment>
<organism evidence="3 4">
    <name type="scientific">Aliidiomarina taiwanensis</name>
    <dbReference type="NCBI Taxonomy" id="946228"/>
    <lineage>
        <taxon>Bacteria</taxon>
        <taxon>Pseudomonadati</taxon>
        <taxon>Pseudomonadota</taxon>
        <taxon>Gammaproteobacteria</taxon>
        <taxon>Alteromonadales</taxon>
        <taxon>Idiomarinaceae</taxon>
        <taxon>Aliidiomarina</taxon>
    </lineage>
</organism>
<dbReference type="GO" id="GO:0003746">
    <property type="term" value="F:translation elongation factor activity"/>
    <property type="evidence" value="ECO:0007669"/>
    <property type="project" value="UniProtKB-KW"/>
</dbReference>
<dbReference type="InterPro" id="IPR036953">
    <property type="entry name" value="GreA/GreB_C_sf"/>
</dbReference>
<dbReference type="InterPro" id="IPR001437">
    <property type="entry name" value="Tscrpt_elong_fac_GreA/B_C"/>
</dbReference>
<dbReference type="GO" id="GO:0006354">
    <property type="term" value="P:DNA-templated transcription elongation"/>
    <property type="evidence" value="ECO:0007669"/>
    <property type="project" value="TreeGrafter"/>
</dbReference>
<name>A0A432XA55_9GAMM</name>
<dbReference type="Proteomes" id="UP000286976">
    <property type="component" value="Unassembled WGS sequence"/>
</dbReference>
<reference evidence="3 4" key="1">
    <citation type="journal article" date="2011" name="Front. Microbiol.">
        <title>Genomic signatures of strain selection and enhancement in Bacillus atrophaeus var. globigii, a historical biowarfare simulant.</title>
        <authorList>
            <person name="Gibbons H.S."/>
            <person name="Broomall S.M."/>
            <person name="McNew L.A."/>
            <person name="Daligault H."/>
            <person name="Chapman C."/>
            <person name="Bruce D."/>
            <person name="Karavis M."/>
            <person name="Krepps M."/>
            <person name="McGregor P.A."/>
            <person name="Hong C."/>
            <person name="Park K.H."/>
            <person name="Akmal A."/>
            <person name="Feldman A."/>
            <person name="Lin J.S."/>
            <person name="Chang W.E."/>
            <person name="Higgs B.W."/>
            <person name="Demirev P."/>
            <person name="Lindquist J."/>
            <person name="Liem A."/>
            <person name="Fochler E."/>
            <person name="Read T.D."/>
            <person name="Tapia R."/>
            <person name="Johnson S."/>
            <person name="Bishop-Lilly K.A."/>
            <person name="Detter C."/>
            <person name="Han C."/>
            <person name="Sozhamannan S."/>
            <person name="Rosenzweig C.N."/>
            <person name="Skowronski E.W."/>
        </authorList>
    </citation>
    <scope>NUCLEOTIDE SEQUENCE [LARGE SCALE GENOMIC DNA]</scope>
    <source>
        <strain evidence="3 4">AIT1</strain>
    </source>
</reference>
<dbReference type="SUPFAM" id="SSF54534">
    <property type="entry name" value="FKBP-like"/>
    <property type="match status" value="1"/>
</dbReference>
<gene>
    <name evidence="3" type="ORF">CWE15_03610</name>
</gene>